<dbReference type="SUPFAM" id="SSF55331">
    <property type="entry name" value="Tautomerase/MIF"/>
    <property type="match status" value="1"/>
</dbReference>
<dbReference type="InterPro" id="IPR037479">
    <property type="entry name" value="Tauto_MSAD"/>
</dbReference>
<dbReference type="AlphaFoldDB" id="A0A014MBQ3"/>
<gene>
    <name evidence="1" type="ORF">BG55_10130</name>
</gene>
<dbReference type="EMBL" id="JFHN01000045">
    <property type="protein sequence ID" value="EXU75524.1"/>
    <property type="molecule type" value="Genomic_DNA"/>
</dbReference>
<comment type="caution">
    <text evidence="1">The sequence shown here is derived from an EMBL/GenBank/DDBJ whole genome shotgun (WGS) entry which is preliminary data.</text>
</comment>
<name>A0A014MBQ3_9GAMM</name>
<reference evidence="1 2" key="1">
    <citation type="submission" date="2014-02" db="EMBL/GenBank/DDBJ databases">
        <title>Draft genome of Erwinia mallotivora strain BT-MARDI, a papaya dieback pathogen.</title>
        <authorList>
            <person name="Redzuan R."/>
            <person name="Abu Bakar N."/>
            <person name="Badrun R."/>
            <person name="Mohd Raih M.F."/>
            <person name="Rozano L."/>
            <person name="Mat Amin N."/>
        </authorList>
    </citation>
    <scope>NUCLEOTIDE SEQUENCE [LARGE SCALE GENOMIC DNA]</scope>
    <source>
        <strain evidence="1 2">BT-MARDI</strain>
    </source>
</reference>
<sequence length="129" mass="14488">MPLLQFDVIEGRSPSELKILLDAAHRAVLTAFNVPERDRYQIVHENKAHQMVFEDTGLGLERTRNLVMVRVFTSPRSDQQKQLFMAELCRALEESCGIAGSDVMISFITNAKGDWSFGNGVAQYITGEL</sequence>
<proteinExistence type="predicted"/>
<keyword evidence="2" id="KW-1185">Reference proteome</keyword>
<protein>
    <submittedName>
        <fullName evidence="1">Tautomerase</fullName>
    </submittedName>
</protein>
<dbReference type="STRING" id="69222.BG55_10130"/>
<dbReference type="PATRIC" id="fig|69222.5.peg.2089"/>
<dbReference type="PANTHER" id="PTHR38460">
    <property type="entry name" value="TAUTOMERASE YOLI-RELATED"/>
    <property type="match status" value="1"/>
</dbReference>
<dbReference type="OrthoDB" id="9804765at2"/>
<dbReference type="PANTHER" id="PTHR38460:SF1">
    <property type="entry name" value="TAUTOMERASE YOLI-RELATED"/>
    <property type="match status" value="1"/>
</dbReference>
<organism evidence="1 2">
    <name type="scientific">Erwinia mallotivora</name>
    <dbReference type="NCBI Taxonomy" id="69222"/>
    <lineage>
        <taxon>Bacteria</taxon>
        <taxon>Pseudomonadati</taxon>
        <taxon>Pseudomonadota</taxon>
        <taxon>Gammaproteobacteria</taxon>
        <taxon>Enterobacterales</taxon>
        <taxon>Erwiniaceae</taxon>
        <taxon>Erwinia</taxon>
    </lineage>
</organism>
<dbReference type="Pfam" id="PF14552">
    <property type="entry name" value="Tautomerase_2"/>
    <property type="match status" value="1"/>
</dbReference>
<dbReference type="RefSeq" id="WP_034936896.1">
    <property type="nucleotide sequence ID" value="NZ_JFHN01000045.1"/>
</dbReference>
<dbReference type="Proteomes" id="UP000019918">
    <property type="component" value="Unassembled WGS sequence"/>
</dbReference>
<accession>A0A014MBQ3</accession>
<evidence type="ECO:0000313" key="1">
    <source>
        <dbReference type="EMBL" id="EXU75524.1"/>
    </source>
</evidence>
<dbReference type="Gene3D" id="3.30.429.10">
    <property type="entry name" value="Macrophage Migration Inhibitory Factor"/>
    <property type="match status" value="1"/>
</dbReference>
<evidence type="ECO:0000313" key="2">
    <source>
        <dbReference type="Proteomes" id="UP000019918"/>
    </source>
</evidence>
<dbReference type="InterPro" id="IPR014347">
    <property type="entry name" value="Tautomerase/MIF_sf"/>
</dbReference>